<organism evidence="1 2">
    <name type="scientific">Candidatus Woesebacteria bacterium RBG_16_34_12</name>
    <dbReference type="NCBI Taxonomy" id="1802480"/>
    <lineage>
        <taxon>Bacteria</taxon>
        <taxon>Candidatus Woeseibacteriota</taxon>
    </lineage>
</organism>
<dbReference type="Gene3D" id="3.30.70.100">
    <property type="match status" value="1"/>
</dbReference>
<sequence>MPHVLIRHKVKDYKKWKSVFDEHIDFRKAGGEKGGQVFRNIDNTSEVITVLKWDTIEKARKFIESVDLKKAMEKAGVDGKPEIYFLEEVELIKE</sequence>
<gene>
    <name evidence="1" type="ORF">A2Z22_00665</name>
</gene>
<accession>A0A1F7X849</accession>
<proteinExistence type="predicted"/>
<dbReference type="SUPFAM" id="SSF54909">
    <property type="entry name" value="Dimeric alpha+beta barrel"/>
    <property type="match status" value="1"/>
</dbReference>
<reference evidence="1 2" key="1">
    <citation type="journal article" date="2016" name="Nat. Commun.">
        <title>Thousands of microbial genomes shed light on interconnected biogeochemical processes in an aquifer system.</title>
        <authorList>
            <person name="Anantharaman K."/>
            <person name="Brown C.T."/>
            <person name="Hug L.A."/>
            <person name="Sharon I."/>
            <person name="Castelle C.J."/>
            <person name="Probst A.J."/>
            <person name="Thomas B.C."/>
            <person name="Singh A."/>
            <person name="Wilkins M.J."/>
            <person name="Karaoz U."/>
            <person name="Brodie E.L."/>
            <person name="Williams K.H."/>
            <person name="Hubbard S.S."/>
            <person name="Banfield J.F."/>
        </authorList>
    </citation>
    <scope>NUCLEOTIDE SEQUENCE [LARGE SCALE GENOMIC DNA]</scope>
</reference>
<evidence type="ECO:0000313" key="1">
    <source>
        <dbReference type="EMBL" id="OGM11216.1"/>
    </source>
</evidence>
<dbReference type="Proteomes" id="UP000177053">
    <property type="component" value="Unassembled WGS sequence"/>
</dbReference>
<protein>
    <recommendedName>
        <fullName evidence="3">Cyclase</fullName>
    </recommendedName>
</protein>
<dbReference type="AlphaFoldDB" id="A0A1F7X849"/>
<evidence type="ECO:0008006" key="3">
    <source>
        <dbReference type="Google" id="ProtNLM"/>
    </source>
</evidence>
<name>A0A1F7X849_9BACT</name>
<evidence type="ECO:0000313" key="2">
    <source>
        <dbReference type="Proteomes" id="UP000177053"/>
    </source>
</evidence>
<dbReference type="EMBL" id="MGFS01000023">
    <property type="protein sequence ID" value="OGM11216.1"/>
    <property type="molecule type" value="Genomic_DNA"/>
</dbReference>
<comment type="caution">
    <text evidence="1">The sequence shown here is derived from an EMBL/GenBank/DDBJ whole genome shotgun (WGS) entry which is preliminary data.</text>
</comment>
<dbReference type="InterPro" id="IPR011008">
    <property type="entry name" value="Dimeric_a/b-barrel"/>
</dbReference>